<name>A0A1Y1V5I5_9FUNG</name>
<dbReference type="Gene3D" id="2.60.40.790">
    <property type="match status" value="1"/>
</dbReference>
<dbReference type="InterPro" id="IPR008978">
    <property type="entry name" value="HSP20-like_chaperone"/>
</dbReference>
<evidence type="ECO:0000259" key="6">
    <source>
        <dbReference type="PROSITE" id="PS51203"/>
    </source>
</evidence>
<dbReference type="PROSITE" id="PS51203">
    <property type="entry name" value="CS"/>
    <property type="match status" value="1"/>
</dbReference>
<sequence>MKNNPTNRQIKVNRNLYNPKFEGYKLNLNTDIQIIHHNLPSKVDVNCIKTYSHTPYKIIEARNRLNFVFQNPWYSYSFFYIDESYSLIYILIDEVTFEATYYNLFQIEEPADEDKNEYPTVVFVNENLLVLSDGAFNGKIYVLNFNNENKVVTIKTIISKRKLLEENNFYEQNVYPVNLMYAKLSCDKQKIYILGYTYNSSSIISNLTTFNKSKKTKLEFYVSLCEITIGSSSIDIDSGNTISSNLKLISATKCNNSPTYGSIEDYITETVESSSKTNIDIINEGNYMIVSENDAFQEYISIVNNDEKDKKVDNENLSNKESMIIEKQDKQLQNQIPKHTTLYKWYQEMDDITLYFHLFELEKNRVQCKFTKNKIILNVLNRNNEIIEIFNDELWDEVIPEECVWTIERSRNKSGSIITLHLEKKNQVRWIQMFKEDDHVLETVDPSELANIKERLLMFTGNDDEDQGLYPKINSIQQTEECDMEKSPISFVRLSKAGHITDINQGSGFEWLCTSFPTLDSPYFMSDNDNCVTNSQEPSVVSYLCLKQDVDGIILKPEDHLKMNHCAVFNAFGFVEASKRNKKFAYISNDFEYALISETSKLVYVYGQPTDEEAKRNSASQYLIDVSNPDSQVITDEDQKEELIHGIAQLDRHTFMVLKRSSFCIFFIRNE</sequence>
<proteinExistence type="predicted"/>
<dbReference type="PANTHER" id="PTHR21664">
    <property type="entry name" value="CHRONIC MYELOGENOUS LEUKEMIA TUMOR ANTIGEN 66"/>
    <property type="match status" value="1"/>
</dbReference>
<dbReference type="STRING" id="1754191.A0A1Y1V5I5"/>
<evidence type="ECO:0000256" key="1">
    <source>
        <dbReference type="ARBA" id="ARBA00004123"/>
    </source>
</evidence>
<keyword evidence="4" id="KW-0963">Cytoplasm</keyword>
<evidence type="ECO:0000256" key="2">
    <source>
        <dbReference type="ARBA" id="ARBA00004496"/>
    </source>
</evidence>
<reference evidence="7 8" key="2">
    <citation type="submission" date="2016-08" db="EMBL/GenBank/DDBJ databases">
        <title>Pervasive Adenine N6-methylation of Active Genes in Fungi.</title>
        <authorList>
            <consortium name="DOE Joint Genome Institute"/>
            <person name="Mondo S.J."/>
            <person name="Dannebaum R.O."/>
            <person name="Kuo R.C."/>
            <person name="Labutti K."/>
            <person name="Haridas S."/>
            <person name="Kuo A."/>
            <person name="Salamov A."/>
            <person name="Ahrendt S.R."/>
            <person name="Lipzen A."/>
            <person name="Sullivan W."/>
            <person name="Andreopoulos W.B."/>
            <person name="Clum A."/>
            <person name="Lindquist E."/>
            <person name="Daum C."/>
            <person name="Ramamoorthy G.K."/>
            <person name="Gryganskyi A."/>
            <person name="Culley D."/>
            <person name="Magnuson J.K."/>
            <person name="James T.Y."/>
            <person name="O'Malley M.A."/>
            <person name="Stajich J.E."/>
            <person name="Spatafora J.W."/>
            <person name="Visel A."/>
            <person name="Grigoriev I.V."/>
        </authorList>
    </citation>
    <scope>NUCLEOTIDE SEQUENCE [LARGE SCALE GENOMIC DNA]</scope>
    <source>
        <strain evidence="8">finn</strain>
    </source>
</reference>
<evidence type="ECO:0000313" key="7">
    <source>
        <dbReference type="EMBL" id="ORX47654.1"/>
    </source>
</evidence>
<evidence type="ECO:0000313" key="8">
    <source>
        <dbReference type="Proteomes" id="UP000193719"/>
    </source>
</evidence>
<dbReference type="CDD" id="cd06467">
    <property type="entry name" value="p23_NUDC_like"/>
    <property type="match status" value="1"/>
</dbReference>
<gene>
    <name evidence="7" type="ORF">BCR36DRAFT_413594</name>
</gene>
<dbReference type="Pfam" id="PF04969">
    <property type="entry name" value="CS"/>
    <property type="match status" value="1"/>
</dbReference>
<dbReference type="GO" id="GO:0005634">
    <property type="term" value="C:nucleus"/>
    <property type="evidence" value="ECO:0007669"/>
    <property type="project" value="UniProtKB-SubCell"/>
</dbReference>
<protein>
    <recommendedName>
        <fullName evidence="3">NudC domain-containing protein 1</fullName>
    </recommendedName>
</protein>
<evidence type="ECO:0000256" key="5">
    <source>
        <dbReference type="ARBA" id="ARBA00023242"/>
    </source>
</evidence>
<dbReference type="PANTHER" id="PTHR21664:SF1">
    <property type="entry name" value="NUDC DOMAIN-CONTAINING PROTEIN 1"/>
    <property type="match status" value="1"/>
</dbReference>
<comment type="caution">
    <text evidence="7">The sequence shown here is derived from an EMBL/GenBank/DDBJ whole genome shotgun (WGS) entry which is preliminary data.</text>
</comment>
<dbReference type="InterPro" id="IPR007052">
    <property type="entry name" value="CS_dom"/>
</dbReference>
<reference evidence="7 8" key="1">
    <citation type="submission" date="2016-08" db="EMBL/GenBank/DDBJ databases">
        <title>Genomes of anaerobic fungi encode conserved fungal cellulosomes for biomass hydrolysis.</title>
        <authorList>
            <consortium name="DOE Joint Genome Institute"/>
            <person name="Haitjema C.H."/>
            <person name="Gilmore S.P."/>
            <person name="Henske J.K."/>
            <person name="Solomon K.V."/>
            <person name="De Groot R."/>
            <person name="Kuo A."/>
            <person name="Mondo S.J."/>
            <person name="Salamov A.A."/>
            <person name="Labutti K."/>
            <person name="Zhao Z."/>
            <person name="Chiniquy J."/>
            <person name="Barry K."/>
            <person name="Brewer H.M."/>
            <person name="Purvine S.O."/>
            <person name="Wright A.T."/>
            <person name="Boxma B."/>
            <person name="Van Alen T."/>
            <person name="Hackstein J.H."/>
            <person name="Baker S.E."/>
            <person name="Grigoriev I.V."/>
            <person name="O'Malley M.A."/>
        </authorList>
    </citation>
    <scope>NUCLEOTIDE SEQUENCE [LARGE SCALE GENOMIC DNA]</scope>
    <source>
        <strain evidence="8">finn</strain>
    </source>
</reference>
<evidence type="ECO:0000256" key="3">
    <source>
        <dbReference type="ARBA" id="ARBA00018915"/>
    </source>
</evidence>
<dbReference type="OrthoDB" id="428655at2759"/>
<dbReference type="SUPFAM" id="SSF49764">
    <property type="entry name" value="HSP20-like chaperones"/>
    <property type="match status" value="1"/>
</dbReference>
<dbReference type="GO" id="GO:0005737">
    <property type="term" value="C:cytoplasm"/>
    <property type="evidence" value="ECO:0007669"/>
    <property type="project" value="UniProtKB-SubCell"/>
</dbReference>
<accession>A0A1Y1V5I5</accession>
<dbReference type="EMBL" id="MCFH01000030">
    <property type="protein sequence ID" value="ORX47654.1"/>
    <property type="molecule type" value="Genomic_DNA"/>
</dbReference>
<feature type="domain" description="CS" evidence="6">
    <location>
        <begin position="338"/>
        <end position="434"/>
    </location>
</feature>
<dbReference type="Proteomes" id="UP000193719">
    <property type="component" value="Unassembled WGS sequence"/>
</dbReference>
<keyword evidence="5" id="KW-0539">Nucleus</keyword>
<dbReference type="AlphaFoldDB" id="A0A1Y1V5I5"/>
<comment type="subcellular location">
    <subcellularLocation>
        <location evidence="2">Cytoplasm</location>
    </subcellularLocation>
    <subcellularLocation>
        <location evidence="1">Nucleus</location>
    </subcellularLocation>
</comment>
<keyword evidence="8" id="KW-1185">Reference proteome</keyword>
<evidence type="ECO:0000256" key="4">
    <source>
        <dbReference type="ARBA" id="ARBA00022490"/>
    </source>
</evidence>
<organism evidence="7 8">
    <name type="scientific">Piromyces finnis</name>
    <dbReference type="NCBI Taxonomy" id="1754191"/>
    <lineage>
        <taxon>Eukaryota</taxon>
        <taxon>Fungi</taxon>
        <taxon>Fungi incertae sedis</taxon>
        <taxon>Chytridiomycota</taxon>
        <taxon>Chytridiomycota incertae sedis</taxon>
        <taxon>Neocallimastigomycetes</taxon>
        <taxon>Neocallimastigales</taxon>
        <taxon>Neocallimastigaceae</taxon>
        <taxon>Piromyces</taxon>
    </lineage>
</organism>
<dbReference type="InterPro" id="IPR037895">
    <property type="entry name" value="NUDCD1"/>
</dbReference>